<dbReference type="Proteomes" id="UP000542811">
    <property type="component" value="Unassembled WGS sequence"/>
</dbReference>
<proteinExistence type="predicted"/>
<evidence type="ECO:0000256" key="1">
    <source>
        <dbReference type="SAM" id="MobiDB-lite"/>
    </source>
</evidence>
<evidence type="ECO:0000313" key="2">
    <source>
        <dbReference type="EMBL" id="MBB3160269.1"/>
    </source>
</evidence>
<evidence type="ECO:0000313" key="3">
    <source>
        <dbReference type="Proteomes" id="UP000542811"/>
    </source>
</evidence>
<dbReference type="Pfam" id="PF05988">
    <property type="entry name" value="DUF899"/>
    <property type="match status" value="1"/>
</dbReference>
<protein>
    <submittedName>
        <fullName evidence="2">Dithiol-disulfide oxidoreductase (DUF899 family)</fullName>
    </submittedName>
</protein>
<dbReference type="InterPro" id="IPR010296">
    <property type="entry name" value="DUF899_thioredox"/>
</dbReference>
<sequence>MDWSFPWASSFGSDFNGDFSVWFSAEQQHQGEVDYNYRREPPAPEPLPGRTVQEWQPRDSEAPITQIAAMTGTDVPTYTRDRPGVSAFELIDGAVYHSYSSYARGLDGLWGMYQWLDRAPKGRNETGIWWRHHDRYGKE</sequence>
<organism evidence="2 3">
    <name type="scientific">Rhizobium laguerreae</name>
    <dbReference type="NCBI Taxonomy" id="1076926"/>
    <lineage>
        <taxon>Bacteria</taxon>
        <taxon>Pseudomonadati</taxon>
        <taxon>Pseudomonadota</taxon>
        <taxon>Alphaproteobacteria</taxon>
        <taxon>Hyphomicrobiales</taxon>
        <taxon>Rhizobiaceae</taxon>
        <taxon>Rhizobium/Agrobacterium group</taxon>
        <taxon>Rhizobium</taxon>
    </lineage>
</organism>
<accession>A0ABR6G1W1</accession>
<name>A0ABR6G1W1_9HYPH</name>
<feature type="region of interest" description="Disordered" evidence="1">
    <location>
        <begin position="36"/>
        <end position="57"/>
    </location>
</feature>
<dbReference type="EMBL" id="JACHXX010000001">
    <property type="protein sequence ID" value="MBB3160269.1"/>
    <property type="molecule type" value="Genomic_DNA"/>
</dbReference>
<reference evidence="2 3" key="1">
    <citation type="submission" date="2020-08" db="EMBL/GenBank/DDBJ databases">
        <title>Genomic Encyclopedia of Type Strains, Phase III (KMG-III): the genomes of soil and plant-associated and newly described type strains.</title>
        <authorList>
            <person name="Whitman W."/>
        </authorList>
    </citation>
    <scope>NUCLEOTIDE SEQUENCE [LARGE SCALE GENOMIC DNA]</scope>
    <source>
        <strain evidence="2 3">CECT 8280</strain>
    </source>
</reference>
<keyword evidence="3" id="KW-1185">Reference proteome</keyword>
<comment type="caution">
    <text evidence="2">The sequence shown here is derived from an EMBL/GenBank/DDBJ whole genome shotgun (WGS) entry which is preliminary data.</text>
</comment>
<gene>
    <name evidence="2" type="ORF">FHS25_000701</name>
</gene>